<sequence length="248" mass="28647">MQANHPSDPRSNVSKFTGYDPEKYTVTDVSLTVRTDEGLTPGRPPCLTQQTIGKILQPLTRELSMIPPAPTIDELPDKVIDQMVLKDKAFWVDKPGSNAYTLHDSYYNYGMTTEMVKPPHQDVFPRSYQYDLDCVRYRRTHACDGLKATPDQNKKPPSPHCRDCSKFMQPGLTPFQLAWAQDAGQKRWRYYPDLTASLTPEEIRKSMDEYVLDKSFSARLTTRMPRFWRSKRLVSLCKDPQQSYVSWL</sequence>
<name>A0A9N9N072_9NEOP</name>
<organism evidence="1 2">
    <name type="scientific">Diatraea saccharalis</name>
    <name type="common">sugarcane borer</name>
    <dbReference type="NCBI Taxonomy" id="40085"/>
    <lineage>
        <taxon>Eukaryota</taxon>
        <taxon>Metazoa</taxon>
        <taxon>Ecdysozoa</taxon>
        <taxon>Arthropoda</taxon>
        <taxon>Hexapoda</taxon>
        <taxon>Insecta</taxon>
        <taxon>Pterygota</taxon>
        <taxon>Neoptera</taxon>
        <taxon>Endopterygota</taxon>
        <taxon>Lepidoptera</taxon>
        <taxon>Glossata</taxon>
        <taxon>Ditrysia</taxon>
        <taxon>Pyraloidea</taxon>
        <taxon>Crambidae</taxon>
        <taxon>Crambinae</taxon>
        <taxon>Diatraea</taxon>
    </lineage>
</organism>
<accession>A0A9N9N072</accession>
<proteinExistence type="predicted"/>
<reference evidence="1" key="1">
    <citation type="submission" date="2021-12" db="EMBL/GenBank/DDBJ databases">
        <authorList>
            <person name="King R."/>
        </authorList>
    </citation>
    <scope>NUCLEOTIDE SEQUENCE</scope>
</reference>
<dbReference type="OrthoDB" id="7291444at2759"/>
<dbReference type="Proteomes" id="UP001153714">
    <property type="component" value="Chromosome 1"/>
</dbReference>
<keyword evidence="2" id="KW-1185">Reference proteome</keyword>
<dbReference type="AlphaFoldDB" id="A0A9N9N072"/>
<evidence type="ECO:0000313" key="2">
    <source>
        <dbReference type="Proteomes" id="UP001153714"/>
    </source>
</evidence>
<dbReference type="EMBL" id="OU893332">
    <property type="protein sequence ID" value="CAG9781903.1"/>
    <property type="molecule type" value="Genomic_DNA"/>
</dbReference>
<reference evidence="1" key="2">
    <citation type="submission" date="2022-10" db="EMBL/GenBank/DDBJ databases">
        <authorList>
            <consortium name="ENA_rothamsted_submissions"/>
            <consortium name="culmorum"/>
            <person name="King R."/>
        </authorList>
    </citation>
    <scope>NUCLEOTIDE SEQUENCE</scope>
</reference>
<gene>
    <name evidence="1" type="ORF">DIATSA_LOCUS211</name>
</gene>
<evidence type="ECO:0000313" key="1">
    <source>
        <dbReference type="EMBL" id="CAG9781903.1"/>
    </source>
</evidence>
<protein>
    <submittedName>
        <fullName evidence="1">Uncharacterized protein</fullName>
    </submittedName>
</protein>